<dbReference type="Proteomes" id="UP000660262">
    <property type="component" value="Unassembled WGS sequence"/>
</dbReference>
<proteinExistence type="inferred from homology"/>
<dbReference type="SUPFAM" id="SSF48113">
    <property type="entry name" value="Heme-dependent peroxidases"/>
    <property type="match status" value="1"/>
</dbReference>
<dbReference type="PRINTS" id="PR00459">
    <property type="entry name" value="ASPEROXIDASE"/>
</dbReference>
<evidence type="ECO:0000256" key="5">
    <source>
        <dbReference type="ARBA" id="ARBA00022617"/>
    </source>
</evidence>
<evidence type="ECO:0000313" key="12">
    <source>
        <dbReference type="Proteomes" id="UP000660262"/>
    </source>
</evidence>
<evidence type="ECO:0000259" key="9">
    <source>
        <dbReference type="PROSITE" id="PS50873"/>
    </source>
</evidence>
<dbReference type="InterPro" id="IPR019793">
    <property type="entry name" value="Peroxidases_heam-ligand_BS"/>
</dbReference>
<dbReference type="InterPro" id="IPR002016">
    <property type="entry name" value="Haem_peroxidase"/>
</dbReference>
<dbReference type="GO" id="GO:0020037">
    <property type="term" value="F:heme binding"/>
    <property type="evidence" value="ECO:0007669"/>
    <property type="project" value="InterPro"/>
</dbReference>
<keyword evidence="6" id="KW-0479">Metal-binding</keyword>
<sequence>MSAPHPLQPSPSLRARILDILKNPEARPSAVRFGYHVSGTYNVNDPESGGGSNGAAIYLHEQRDDPANKGLADDMISRVDQLRLTEPDVSRADVCALFGALAVKDMGGPEIPVRMGRQDYWVDGTAHAKFKGIDVEAPPTASAHLPAASGDAAHLRDVFNRQGFGDRDIVVLSGGHSVGRCHIERSGYDGAWTENPTEFDNSYFTNLVNLTWKPREWDGPLQYTDEETGTLLMLPTDMALLTDPEFRKHVDRYAKDCDGFFADFADAYARVLELGCPWSSSSTTTVQQ</sequence>
<comment type="cofactor">
    <cofactor evidence="1">
        <name>heme b</name>
        <dbReference type="ChEBI" id="CHEBI:60344"/>
    </cofactor>
</comment>
<keyword evidence="12" id="KW-1185">Reference proteome</keyword>
<gene>
    <name evidence="10" type="ORF">PPRO1472_LOCUS2510</name>
    <name evidence="11" type="ORF">PPROV_000898800</name>
</gene>
<dbReference type="PROSITE" id="PS50873">
    <property type="entry name" value="PEROXIDASE_4"/>
    <property type="match status" value="1"/>
</dbReference>
<accession>A0A6T5WY70</accession>
<dbReference type="Gene3D" id="1.10.420.10">
    <property type="entry name" value="Peroxidase, domain 2"/>
    <property type="match status" value="1"/>
</dbReference>
<dbReference type="EMBL" id="BNJQ01000028">
    <property type="protein sequence ID" value="GHP10256.1"/>
    <property type="molecule type" value="Genomic_DNA"/>
</dbReference>
<dbReference type="GO" id="GO:0016688">
    <property type="term" value="F:L-ascorbate peroxidase activity"/>
    <property type="evidence" value="ECO:0007669"/>
    <property type="project" value="UniProtKB-EC"/>
</dbReference>
<evidence type="ECO:0000256" key="8">
    <source>
        <dbReference type="ARBA" id="ARBA00023004"/>
    </source>
</evidence>
<keyword evidence="4 11" id="KW-0575">Peroxidase</keyword>
<keyword evidence="7" id="KW-0560">Oxidoreductase</keyword>
<reference evidence="10" key="2">
    <citation type="submission" date="2021-01" db="EMBL/GenBank/DDBJ databases">
        <authorList>
            <person name="Corre E."/>
            <person name="Pelletier E."/>
            <person name="Niang G."/>
            <person name="Scheremetjew M."/>
            <person name="Finn R."/>
            <person name="Kale V."/>
            <person name="Holt S."/>
            <person name="Cochrane G."/>
            <person name="Meng A."/>
            <person name="Brown T."/>
            <person name="Cohen L."/>
        </authorList>
    </citation>
    <scope>NUCLEOTIDE SEQUENCE</scope>
    <source>
        <strain evidence="10">RCC251</strain>
    </source>
</reference>
<dbReference type="AlphaFoldDB" id="A0A6T5WY70"/>
<feature type="domain" description="Plant heme peroxidase family profile" evidence="9">
    <location>
        <begin position="71"/>
        <end position="288"/>
    </location>
</feature>
<dbReference type="Gene3D" id="1.10.520.10">
    <property type="match status" value="1"/>
</dbReference>
<dbReference type="GO" id="GO:0000302">
    <property type="term" value="P:response to reactive oxygen species"/>
    <property type="evidence" value="ECO:0007669"/>
    <property type="project" value="TreeGrafter"/>
</dbReference>
<dbReference type="GO" id="GO:0042744">
    <property type="term" value="P:hydrogen peroxide catabolic process"/>
    <property type="evidence" value="ECO:0007669"/>
    <property type="project" value="TreeGrafter"/>
</dbReference>
<dbReference type="PROSITE" id="PS00435">
    <property type="entry name" value="PEROXIDASE_1"/>
    <property type="match status" value="1"/>
</dbReference>
<dbReference type="OrthoDB" id="2859658at2759"/>
<protein>
    <recommendedName>
        <fullName evidence="3">L-ascorbate peroxidase</fullName>
        <ecNumber evidence="3">1.11.1.11</ecNumber>
    </recommendedName>
</protein>
<evidence type="ECO:0000256" key="1">
    <source>
        <dbReference type="ARBA" id="ARBA00001970"/>
    </source>
</evidence>
<evidence type="ECO:0000313" key="10">
    <source>
        <dbReference type="EMBL" id="CAD8219061.1"/>
    </source>
</evidence>
<dbReference type="GO" id="GO:0046872">
    <property type="term" value="F:metal ion binding"/>
    <property type="evidence" value="ECO:0007669"/>
    <property type="project" value="UniProtKB-KW"/>
</dbReference>
<dbReference type="GO" id="GO:0034599">
    <property type="term" value="P:cellular response to oxidative stress"/>
    <property type="evidence" value="ECO:0007669"/>
    <property type="project" value="InterPro"/>
</dbReference>
<dbReference type="EMBL" id="HBDW01003642">
    <property type="protein sequence ID" value="CAD8219061.1"/>
    <property type="molecule type" value="Transcribed_RNA"/>
</dbReference>
<evidence type="ECO:0000256" key="6">
    <source>
        <dbReference type="ARBA" id="ARBA00022723"/>
    </source>
</evidence>
<dbReference type="PANTHER" id="PTHR31356">
    <property type="entry name" value="THYLAKOID LUMENAL 29 KDA PROTEIN, CHLOROPLASTIC-RELATED"/>
    <property type="match status" value="1"/>
</dbReference>
<reference evidence="11" key="1">
    <citation type="submission" date="2020-10" db="EMBL/GenBank/DDBJ databases">
        <title>Unveiling of a novel bifunctional photoreceptor, Dualchrome1, isolated from a cosmopolitan green alga.</title>
        <authorList>
            <person name="Suzuki S."/>
            <person name="Kawachi M."/>
        </authorList>
    </citation>
    <scope>NUCLEOTIDE SEQUENCE</scope>
    <source>
        <strain evidence="11">NIES 2893</strain>
    </source>
</reference>
<evidence type="ECO:0000313" key="11">
    <source>
        <dbReference type="EMBL" id="GHP10256.1"/>
    </source>
</evidence>
<organism evidence="10">
    <name type="scientific">Pycnococcus provasolii</name>
    <dbReference type="NCBI Taxonomy" id="41880"/>
    <lineage>
        <taxon>Eukaryota</taxon>
        <taxon>Viridiplantae</taxon>
        <taxon>Chlorophyta</taxon>
        <taxon>Pseudoscourfieldiophyceae</taxon>
        <taxon>Pseudoscourfieldiales</taxon>
        <taxon>Pycnococcaceae</taxon>
        <taxon>Pycnococcus</taxon>
    </lineage>
</organism>
<dbReference type="EC" id="1.11.1.11" evidence="3"/>
<dbReference type="PANTHER" id="PTHR31356:SF36">
    <property type="entry name" value="L-ASCORBATE PEROXIDASE 3"/>
    <property type="match status" value="1"/>
</dbReference>
<evidence type="ECO:0000256" key="3">
    <source>
        <dbReference type="ARBA" id="ARBA00012940"/>
    </source>
</evidence>
<dbReference type="Pfam" id="PF00141">
    <property type="entry name" value="peroxidase"/>
    <property type="match status" value="1"/>
</dbReference>
<name>A0A6T5WY70_9CHLO</name>
<comment type="similarity">
    <text evidence="2">Belongs to the peroxidase family. Ascorbate peroxidase subfamily.</text>
</comment>
<dbReference type="InterPro" id="IPR010255">
    <property type="entry name" value="Haem_peroxidase_sf"/>
</dbReference>
<dbReference type="PRINTS" id="PR00458">
    <property type="entry name" value="PEROXIDASE"/>
</dbReference>
<dbReference type="InterPro" id="IPR002207">
    <property type="entry name" value="Peroxidase_I"/>
</dbReference>
<evidence type="ECO:0000256" key="7">
    <source>
        <dbReference type="ARBA" id="ARBA00023002"/>
    </source>
</evidence>
<evidence type="ECO:0000256" key="4">
    <source>
        <dbReference type="ARBA" id="ARBA00022559"/>
    </source>
</evidence>
<keyword evidence="8" id="KW-0408">Iron</keyword>
<evidence type="ECO:0000256" key="2">
    <source>
        <dbReference type="ARBA" id="ARBA00006873"/>
    </source>
</evidence>
<dbReference type="FunFam" id="1.10.420.10:FF:000009">
    <property type="entry name" value="Ascorbate peroxidase"/>
    <property type="match status" value="1"/>
</dbReference>
<dbReference type="InterPro" id="IPR044831">
    <property type="entry name" value="Ccp1-like"/>
</dbReference>
<keyword evidence="5" id="KW-0349">Heme</keyword>